<dbReference type="RefSeq" id="WP_077813286.1">
    <property type="nucleotide sequence ID" value="NZ_CP014692.1"/>
</dbReference>
<feature type="region of interest" description="Disordered" evidence="5">
    <location>
        <begin position="52"/>
        <end position="89"/>
    </location>
</feature>
<dbReference type="InterPro" id="IPR000531">
    <property type="entry name" value="Beta-barrel_TonB"/>
</dbReference>
<dbReference type="SUPFAM" id="SSF56935">
    <property type="entry name" value="Porins"/>
    <property type="match status" value="1"/>
</dbReference>
<dbReference type="InterPro" id="IPR036942">
    <property type="entry name" value="Beta-barrel_TonB_sf"/>
</dbReference>
<evidence type="ECO:0000256" key="5">
    <source>
        <dbReference type="SAM" id="MobiDB-lite"/>
    </source>
</evidence>
<keyword evidence="4" id="KW-0798">TonB box</keyword>
<dbReference type="Gene3D" id="2.40.170.20">
    <property type="entry name" value="TonB-dependent receptor, beta-barrel domain"/>
    <property type="match status" value="1"/>
</dbReference>
<keyword evidence="2 4" id="KW-0472">Membrane</keyword>
<gene>
    <name evidence="9" type="ORF">A0U92_11090</name>
</gene>
<evidence type="ECO:0000313" key="10">
    <source>
        <dbReference type="Proteomes" id="UP000188937"/>
    </source>
</evidence>
<evidence type="ECO:0000256" key="3">
    <source>
        <dbReference type="ARBA" id="ARBA00023237"/>
    </source>
</evidence>
<comment type="similarity">
    <text evidence="4">Belongs to the TonB-dependent receptor family.</text>
</comment>
<evidence type="ECO:0000256" key="1">
    <source>
        <dbReference type="ARBA" id="ARBA00004442"/>
    </source>
</evidence>
<sequence>MVQKRLSVFHFLLAGTICAETVLAEQALARDVPLPAKTVKVANGKGVFKKPVAPRPRSINASGPGEAIQVTGSTASAQGVTGKQPGGGLMRVETRAGTIQSVTRDFISKQPPSANPVQVLSLTPSAFVTLTEPYGIAGGNLTLRGLPGDHVGWIYNGAPVNDVGDGGFYANQTSDGDNLKSVSLTPGSVDIDTPSISAAAGAAYAELIDPSHKRGGFVDFSYGSYDMHREFVRLESGDIGKTGVRAFVSFSNTASDNWRGPGKFTRKHVDFKLIKEFTPESRWTLNASYNTNQLQLDMYPTRDQFAEYGKKLDYSSHFNKNDPTNYYKYGLDAFQNLIASAPLSLKLVDGLRFDDTPYLWWGSGSIGGVSMIEDGQTFSGNQPVDVNVANGTTVYSPLYFSYHRTGNNAKVTWTKGINTLTFGWWYEWSRTNQATPVSYINQNDGGPANIYGDYGPNIYRTAEGKKWYLNDHNTFTQVNMLYLGDKLKLLNDKLELQAGVRLAMVNRKVDSYVPNIVQHRGQNVFEPLPQVSISYTFNPHHQLYVRGSSSFKMPNNNTLFELYNANGSMSTAPSSNVKPEYSINEEIGYRYHDDIFVGDISFFNYNFTNRQMAVLSYFGSAPMVTTMNVGNQTSRGVDVQLATRPIFGHFRPYVSFEYLDATMDSNIRYLGDYLRTRGKRPAQTPHEMGALGVDWDNGHIFLDLNLKYVGSQYATLVNDEKLHSYISDSLTVGYRFSNVWYLHSPQIQLNFQNLAGSLYRNGVYSMSPFAHPTTGMNGTQYTSSSAPTYTLAPPLCVSFSVSTGF</sequence>
<evidence type="ECO:0000256" key="2">
    <source>
        <dbReference type="ARBA" id="ARBA00023136"/>
    </source>
</evidence>
<dbReference type="eggNOG" id="COG4772">
    <property type="taxonomic scope" value="Bacteria"/>
</dbReference>
<feature type="compositionally biased region" description="Polar residues" evidence="5">
    <location>
        <begin position="70"/>
        <end position="81"/>
    </location>
</feature>
<dbReference type="Proteomes" id="UP000188937">
    <property type="component" value="Chromosome"/>
</dbReference>
<evidence type="ECO:0000259" key="8">
    <source>
        <dbReference type="Pfam" id="PF07715"/>
    </source>
</evidence>
<dbReference type="Pfam" id="PF00593">
    <property type="entry name" value="TonB_dep_Rec_b-barrel"/>
    <property type="match status" value="1"/>
</dbReference>
<evidence type="ECO:0000256" key="4">
    <source>
        <dbReference type="RuleBase" id="RU003357"/>
    </source>
</evidence>
<dbReference type="InterPro" id="IPR012910">
    <property type="entry name" value="Plug_dom"/>
</dbReference>
<accession>A0A1U9KHL1</accession>
<dbReference type="GO" id="GO:0009279">
    <property type="term" value="C:cell outer membrane"/>
    <property type="evidence" value="ECO:0007669"/>
    <property type="project" value="UniProtKB-SubCell"/>
</dbReference>
<reference evidence="9 10" key="1">
    <citation type="submission" date="2016-03" db="EMBL/GenBank/DDBJ databases">
        <title>Acetic acid bacteria sequencing.</title>
        <authorList>
            <person name="Brandt J."/>
            <person name="Jakob F."/>
            <person name="Vogel R.F."/>
        </authorList>
    </citation>
    <scope>NUCLEOTIDE SEQUENCE [LARGE SCALE GENOMIC DNA]</scope>
    <source>
        <strain evidence="9 10">TMW2.1153</strain>
    </source>
</reference>
<feature type="domain" description="TonB-dependent receptor-like beta-barrel" evidence="7">
    <location>
        <begin position="387"/>
        <end position="754"/>
    </location>
</feature>
<keyword evidence="6" id="KW-0732">Signal</keyword>
<keyword evidence="10" id="KW-1185">Reference proteome</keyword>
<keyword evidence="9" id="KW-0675">Receptor</keyword>
<dbReference type="AlphaFoldDB" id="A0A1U9KHL1"/>
<dbReference type="Gene3D" id="2.170.130.10">
    <property type="entry name" value="TonB-dependent receptor, plug domain"/>
    <property type="match status" value="1"/>
</dbReference>
<dbReference type="InterPro" id="IPR037066">
    <property type="entry name" value="Plug_dom_sf"/>
</dbReference>
<keyword evidence="3" id="KW-0998">Cell outer membrane</keyword>
<protein>
    <submittedName>
        <fullName evidence="9">TonB-dependent receptor</fullName>
    </submittedName>
</protein>
<organism evidence="9 10">
    <name type="scientific">Acetobacter aceti</name>
    <dbReference type="NCBI Taxonomy" id="435"/>
    <lineage>
        <taxon>Bacteria</taxon>
        <taxon>Pseudomonadati</taxon>
        <taxon>Pseudomonadota</taxon>
        <taxon>Alphaproteobacteria</taxon>
        <taxon>Acetobacterales</taxon>
        <taxon>Acetobacteraceae</taxon>
        <taxon>Acetobacter</taxon>
        <taxon>Acetobacter subgen. Acetobacter</taxon>
    </lineage>
</organism>
<proteinExistence type="inferred from homology"/>
<evidence type="ECO:0000259" key="7">
    <source>
        <dbReference type="Pfam" id="PF00593"/>
    </source>
</evidence>
<dbReference type="EMBL" id="CP014692">
    <property type="protein sequence ID" value="AQS85237.1"/>
    <property type="molecule type" value="Genomic_DNA"/>
</dbReference>
<dbReference type="KEGG" id="aace:A0U92_11090"/>
<evidence type="ECO:0000256" key="6">
    <source>
        <dbReference type="SAM" id="SignalP"/>
    </source>
</evidence>
<dbReference type="Pfam" id="PF07715">
    <property type="entry name" value="Plug"/>
    <property type="match status" value="1"/>
</dbReference>
<feature type="chain" id="PRO_5012459797" evidence="6">
    <location>
        <begin position="20"/>
        <end position="805"/>
    </location>
</feature>
<feature type="signal peptide" evidence="6">
    <location>
        <begin position="1"/>
        <end position="19"/>
    </location>
</feature>
<name>A0A1U9KHL1_ACEAC</name>
<dbReference type="STRING" id="435.A0U92_11090"/>
<feature type="domain" description="TonB-dependent receptor plug" evidence="8">
    <location>
        <begin position="96"/>
        <end position="190"/>
    </location>
</feature>
<evidence type="ECO:0000313" key="9">
    <source>
        <dbReference type="EMBL" id="AQS85237.1"/>
    </source>
</evidence>
<comment type="subcellular location">
    <subcellularLocation>
        <location evidence="1 4">Cell outer membrane</location>
    </subcellularLocation>
</comment>
<dbReference type="OrthoDB" id="593427at2"/>